<dbReference type="AlphaFoldDB" id="A0A4Q9JW93"/>
<proteinExistence type="predicted"/>
<gene>
    <name evidence="1" type="ORF">DU473_01195</name>
</gene>
<accession>A0A4Q9JW93</accession>
<dbReference type="OrthoDB" id="5338450at2"/>
<comment type="caution">
    <text evidence="1">The sequence shown here is derived from an EMBL/GenBank/DDBJ whole genome shotgun (WGS) entry which is preliminary data.</text>
</comment>
<name>A0A4Q9JW93_9BACT</name>
<reference evidence="1 2" key="1">
    <citation type="submission" date="2018-07" db="EMBL/GenBank/DDBJ databases">
        <title>Campylobacter zealandensis sp. nov., isolated from birds and water in New Zealand.</title>
        <authorList>
            <person name="Wilkinson D.A."/>
            <person name="Biggs P.J."/>
            <person name="French N.P."/>
            <person name="Midwinter A.C."/>
        </authorList>
    </citation>
    <scope>NUCLEOTIDE SEQUENCE [LARGE SCALE GENOMIC DNA]</scope>
    <source>
        <strain evidence="1 2">B423b</strain>
    </source>
</reference>
<evidence type="ECO:0008006" key="3">
    <source>
        <dbReference type="Google" id="ProtNLM"/>
    </source>
</evidence>
<keyword evidence="2" id="KW-1185">Reference proteome</keyword>
<dbReference type="Proteomes" id="UP000292583">
    <property type="component" value="Unassembled WGS sequence"/>
</dbReference>
<dbReference type="EMBL" id="QPGR01000001">
    <property type="protein sequence ID" value="TBR82484.1"/>
    <property type="molecule type" value="Genomic_DNA"/>
</dbReference>
<organism evidence="1 2">
    <name type="scientific">Campylobacter novaezeelandiae</name>
    <dbReference type="NCBI Taxonomy" id="2267891"/>
    <lineage>
        <taxon>Bacteria</taxon>
        <taxon>Pseudomonadati</taxon>
        <taxon>Campylobacterota</taxon>
        <taxon>Epsilonproteobacteria</taxon>
        <taxon>Campylobacterales</taxon>
        <taxon>Campylobacteraceae</taxon>
        <taxon>Campylobacter</taxon>
    </lineage>
</organism>
<evidence type="ECO:0000313" key="2">
    <source>
        <dbReference type="Proteomes" id="UP000292583"/>
    </source>
</evidence>
<protein>
    <recommendedName>
        <fullName evidence="3">Periplasmic protein</fullName>
    </recommendedName>
</protein>
<dbReference type="RefSeq" id="WP_131163902.1">
    <property type="nucleotide sequence ID" value="NZ_CP076657.1"/>
</dbReference>
<evidence type="ECO:0000313" key="1">
    <source>
        <dbReference type="EMBL" id="TBR82484.1"/>
    </source>
</evidence>
<sequence>MVKILFLIVFVSLSYGITSLELAKNIVNSSNKRTQLELLFTNQNYQDSKGNLDIEKISNMLKANSLLNLILPAPETLRLNFKAQTDFILFFEIINNALNNAGYVYFIPTDLVLRDGNIDYTIQVESQYILDPGVFYRLLKENSVYINNIKKVGLNDYEYDLNFDEARLKTNANVNLNTTTFLEKPLQDYIILLKGATLLKIDANDTDEWFPKILFLDKNLNLIKSIKSQVKNNHFSEFIPDGSMYAIISDVYSLDNIKRGLKIYLKK</sequence>